<dbReference type="EMBL" id="JFFI01001629">
    <property type="protein sequence ID" value="KXH57001.1"/>
    <property type="molecule type" value="Genomic_DNA"/>
</dbReference>
<dbReference type="STRING" id="1209931.A0A135U9D5"/>
<dbReference type="AlphaFoldDB" id="A0A135U9D5"/>
<dbReference type="Gene3D" id="3.40.50.720">
    <property type="entry name" value="NAD(P)-binding Rossmann-like Domain"/>
    <property type="match status" value="1"/>
</dbReference>
<keyword evidence="2" id="KW-1185">Reference proteome</keyword>
<protein>
    <submittedName>
        <fullName evidence="1">Nucleoside-diphosphate-sugar epimerase</fullName>
    </submittedName>
</protein>
<organism evidence="1 2">
    <name type="scientific">Colletotrichum salicis</name>
    <dbReference type="NCBI Taxonomy" id="1209931"/>
    <lineage>
        <taxon>Eukaryota</taxon>
        <taxon>Fungi</taxon>
        <taxon>Dikarya</taxon>
        <taxon>Ascomycota</taxon>
        <taxon>Pezizomycotina</taxon>
        <taxon>Sordariomycetes</taxon>
        <taxon>Hypocreomycetidae</taxon>
        <taxon>Glomerellales</taxon>
        <taxon>Glomerellaceae</taxon>
        <taxon>Colletotrichum</taxon>
        <taxon>Colletotrichum acutatum species complex</taxon>
    </lineage>
</organism>
<accession>A0A135U9D5</accession>
<evidence type="ECO:0000313" key="2">
    <source>
        <dbReference type="Proteomes" id="UP000070121"/>
    </source>
</evidence>
<gene>
    <name evidence="1" type="ORF">CSAL01_10580</name>
</gene>
<comment type="caution">
    <text evidence="1">The sequence shown here is derived from an EMBL/GenBank/DDBJ whole genome shotgun (WGS) entry which is preliminary data.</text>
</comment>
<dbReference type="InterPro" id="IPR036291">
    <property type="entry name" value="NAD(P)-bd_dom_sf"/>
</dbReference>
<evidence type="ECO:0000313" key="1">
    <source>
        <dbReference type="EMBL" id="KXH57001.1"/>
    </source>
</evidence>
<sequence length="149" mass="16621">MDNYRAEAGAMGSVMGGLWATMPPGGRKMQLVSARDIGLFAARALTEGPEGGWGGRALGLAGDEIGFDEAGEVFERVVGQKMPRTWGVVGRAVRWAFEDAGRSMEWFEEEGYRADVKMLKRMEPRLQSWETWLRESSGWVKGDEEEEEE</sequence>
<dbReference type="OrthoDB" id="9997102at2759"/>
<dbReference type="Proteomes" id="UP000070121">
    <property type="component" value="Unassembled WGS sequence"/>
</dbReference>
<reference evidence="1 2" key="1">
    <citation type="submission" date="2014-02" db="EMBL/GenBank/DDBJ databases">
        <title>The genome sequence of Colletotrichum salicis CBS 607.94.</title>
        <authorList>
            <person name="Baroncelli R."/>
            <person name="Thon M.R."/>
        </authorList>
    </citation>
    <scope>NUCLEOTIDE SEQUENCE [LARGE SCALE GENOMIC DNA]</scope>
    <source>
        <strain evidence="1 2">CBS 607.94</strain>
    </source>
</reference>
<dbReference type="SUPFAM" id="SSF51735">
    <property type="entry name" value="NAD(P)-binding Rossmann-fold domains"/>
    <property type="match status" value="1"/>
</dbReference>
<proteinExistence type="predicted"/>
<name>A0A135U9D5_9PEZI</name>